<protein>
    <submittedName>
        <fullName evidence="4">Sulfatase-like hydrolase/transferase</fullName>
    </submittedName>
</protein>
<dbReference type="InterPro" id="IPR017850">
    <property type="entry name" value="Alkaline_phosphatase_core_sf"/>
</dbReference>
<dbReference type="InterPro" id="IPR050738">
    <property type="entry name" value="Sulfatase"/>
</dbReference>
<sequence>MRYELGLSCLMFFYLGCQSGATDHTENEPEGSKPNVVLIMADDLGYADLSSYGSTSIQTPHIDQLARQGMKLTNYHSNGVVCSPTRASLMTGLYPQEVGIEGVITAKSHRDTGMSPDQYTLAELFKAAGYRTALFGKWHLGYKPALGPVVQGFDVFRGFVSGNIDYQSHIDQEGYADWWKGKELHPEKGYLTSLITDHGIRFMENTPDRPFFLYLPHGAPHSPYQGPNDPAERTVQGEFPISGSRTDVAQAYQEMVESLDANVGRIMAYLNDHGLLENTLVIFCSDNGASPKAGANTPFRGFKGQVYEGGHRVPAIFYWKGKVQPGTTDQLVLSMDMFPTLADLCHLAASNTKKVSGQSIAELLSNKPLKQLNERTVFWRFHDQKAARRGPWKLVIEDDEYYLYNLDTDQVESTDVKEEHSEIFNMLKQALQSWEAGLTEEIKA</sequence>
<dbReference type="AlphaFoldDB" id="A0AA49GMY9"/>
<dbReference type="PANTHER" id="PTHR42693:SF53">
    <property type="entry name" value="ENDO-4-O-SULFATASE"/>
    <property type="match status" value="1"/>
</dbReference>
<dbReference type="GO" id="GO:0004065">
    <property type="term" value="F:arylsulfatase activity"/>
    <property type="evidence" value="ECO:0007669"/>
    <property type="project" value="TreeGrafter"/>
</dbReference>
<dbReference type="Pfam" id="PF00884">
    <property type="entry name" value="Sulfatase"/>
    <property type="match status" value="1"/>
</dbReference>
<evidence type="ECO:0000313" key="4">
    <source>
        <dbReference type="EMBL" id="WKN37277.1"/>
    </source>
</evidence>
<feature type="domain" description="Sulfatase N-terminal" evidence="3">
    <location>
        <begin position="34"/>
        <end position="345"/>
    </location>
</feature>
<reference evidence="4" key="1">
    <citation type="journal article" date="2023" name="Comput. Struct. Biotechnol. J.">
        <title>Discovery of a novel marine Bacteroidetes with a rich repertoire of carbohydrate-active enzymes.</title>
        <authorList>
            <person name="Chen B."/>
            <person name="Liu G."/>
            <person name="Chen Q."/>
            <person name="Wang H."/>
            <person name="Liu L."/>
            <person name="Tang K."/>
        </authorList>
    </citation>
    <scope>NUCLEOTIDE SEQUENCE</scope>
    <source>
        <strain evidence="4">TK19036</strain>
    </source>
</reference>
<evidence type="ECO:0000256" key="2">
    <source>
        <dbReference type="ARBA" id="ARBA00022801"/>
    </source>
</evidence>
<accession>A0AA49GMY9</accession>
<dbReference type="PANTHER" id="PTHR42693">
    <property type="entry name" value="ARYLSULFATASE FAMILY MEMBER"/>
    <property type="match status" value="1"/>
</dbReference>
<dbReference type="Gene3D" id="3.30.1120.10">
    <property type="match status" value="1"/>
</dbReference>
<name>A0AA49GMY9_9BACT</name>
<proteinExistence type="inferred from homology"/>
<dbReference type="InterPro" id="IPR000917">
    <property type="entry name" value="Sulfatase_N"/>
</dbReference>
<evidence type="ECO:0000256" key="1">
    <source>
        <dbReference type="ARBA" id="ARBA00008779"/>
    </source>
</evidence>
<organism evidence="4">
    <name type="scientific">Roseihalotalea indica</name>
    <dbReference type="NCBI Taxonomy" id="2867963"/>
    <lineage>
        <taxon>Bacteria</taxon>
        <taxon>Pseudomonadati</taxon>
        <taxon>Bacteroidota</taxon>
        <taxon>Cytophagia</taxon>
        <taxon>Cytophagales</taxon>
        <taxon>Catalimonadaceae</taxon>
        <taxon>Roseihalotalea</taxon>
    </lineage>
</organism>
<dbReference type="SUPFAM" id="SSF53649">
    <property type="entry name" value="Alkaline phosphatase-like"/>
    <property type="match status" value="1"/>
</dbReference>
<dbReference type="Gene3D" id="3.40.720.10">
    <property type="entry name" value="Alkaline Phosphatase, subunit A"/>
    <property type="match status" value="1"/>
</dbReference>
<dbReference type="EMBL" id="CP120682">
    <property type="protein sequence ID" value="WKN37277.1"/>
    <property type="molecule type" value="Genomic_DNA"/>
</dbReference>
<evidence type="ECO:0000259" key="3">
    <source>
        <dbReference type="Pfam" id="PF00884"/>
    </source>
</evidence>
<keyword evidence="2 4" id="KW-0378">Hydrolase</keyword>
<comment type="similarity">
    <text evidence="1">Belongs to the sulfatase family.</text>
</comment>
<gene>
    <name evidence="4" type="ORF">K4G66_00960</name>
</gene>
<reference evidence="4" key="2">
    <citation type="journal article" date="2024" name="Antonie Van Leeuwenhoek">
        <title>Roseihalotalea indica gen. nov., sp. nov., a halophilic Bacteroidetes from mesopelagic Southwest Indian Ocean with higher carbohydrate metabolic potential.</title>
        <authorList>
            <person name="Chen B."/>
            <person name="Zhang M."/>
            <person name="Lin D."/>
            <person name="Ye J."/>
            <person name="Tang K."/>
        </authorList>
    </citation>
    <scope>NUCLEOTIDE SEQUENCE</scope>
    <source>
        <strain evidence="4">TK19036</strain>
    </source>
</reference>